<evidence type="ECO:0000313" key="3">
    <source>
        <dbReference type="Proteomes" id="UP000008631"/>
    </source>
</evidence>
<feature type="region of interest" description="Disordered" evidence="1">
    <location>
        <begin position="536"/>
        <end position="582"/>
    </location>
</feature>
<feature type="region of interest" description="Disordered" evidence="1">
    <location>
        <begin position="66"/>
        <end position="106"/>
    </location>
</feature>
<dbReference type="OrthoDB" id="230341at2"/>
<evidence type="ECO:0000313" key="2">
    <source>
        <dbReference type="EMBL" id="ADV63192.1"/>
    </source>
</evidence>
<dbReference type="RefSeq" id="WP_013565480.1">
    <property type="nucleotide sequence ID" value="NC_014962.1"/>
</dbReference>
<reference key="1">
    <citation type="submission" date="2010-11" db="EMBL/GenBank/DDBJ databases">
        <title>The complete sequence of chromosome of Isophaera pallida ATCC 43644.</title>
        <authorList>
            <consortium name="US DOE Joint Genome Institute (JGI-PGF)"/>
            <person name="Lucas S."/>
            <person name="Copeland A."/>
            <person name="Lapidus A."/>
            <person name="Bruce D."/>
            <person name="Goodwin L."/>
            <person name="Pitluck S."/>
            <person name="Kyrpides N."/>
            <person name="Mavromatis K."/>
            <person name="Pagani I."/>
            <person name="Ivanova N."/>
            <person name="Saunders E."/>
            <person name="Brettin T."/>
            <person name="Detter J.C."/>
            <person name="Han C."/>
            <person name="Tapia R."/>
            <person name="Land M."/>
            <person name="Hauser L."/>
            <person name="Markowitz V."/>
            <person name="Cheng J.-F."/>
            <person name="Hugenholtz P."/>
            <person name="Woyke T."/>
            <person name="Wu D."/>
            <person name="Eisen J.A."/>
        </authorList>
    </citation>
    <scope>NUCLEOTIDE SEQUENCE</scope>
    <source>
        <strain>ATCC 43644</strain>
    </source>
</reference>
<feature type="compositionally biased region" description="Pro residues" evidence="1">
    <location>
        <begin position="66"/>
        <end position="78"/>
    </location>
</feature>
<protein>
    <recommendedName>
        <fullName evidence="4">WD40 repeat, subgroup</fullName>
    </recommendedName>
</protein>
<sequence length="771" mass="79845">MRNAPQAEGFGPTVARSLAPGWFTDGSSRRVRRTWSVALLTVGLLGTLGVEGPDWPLPAAWASPQPPVIAPQPQPQPRLVPAAASPAPTASSAATPTPATRPPAPVPPIQYLQAGARLYNSGQFWKSSRYLQAAHDYRDQLNPEEQVMLDAYLKAIRQVPRDLLAPPAQVAATPTPPSSPTAITATPISPAHTTPPTTPTGNAVPILAPAPMTHPGRPAGAVSSVVSLETSTPSVSSSTTTRAVLPILSPAPLVRRDPATTPAGVEDASPAANPSQPVLIPTSPEGLPTFEPIPGNATLIPPQATAPVPAAKLVDEARVVEEGEMAEANHLANAKEKEQSESDHHPSPSLDPSNLNILAPLEQSPSVGDLDSSDPKARPRLDNDQPRGTGTNDELAMHKGVSEVVAAADTDEAADVEPSTSHPPIPSRSLPALDTPPSDSALIPVGASLSEDSPANPTPAAGEDHASSMPTSAPAPTPAPFPATPPAPPSDNAQGRPLNVAMPEPPTPTPGHTPIGMAPSTSTPAVLDPGLIPIPPLDPTSPSVAQPAPLPPPTLASERDPAWTSADEPVANSSVPASPLFPSPPTAIDSVVIDRSSRERPLTRWWKSQALGDKVHNLSERIKSLVTGTSRPVDPARQVYAYSPDQSLLVGGTHTNGELTVWNVATRQAVALLPGAPWAREAGAATKIVFSPDGRQVAAVTPQGIVVHDLTTPGRHWGLRIPATDLSFAPESGTLAITQPNGDIVYCQSQDGRVVAILTPGNQSTLRPIGN</sequence>
<dbReference type="EMBL" id="CP002353">
    <property type="protein sequence ID" value="ADV63192.1"/>
    <property type="molecule type" value="Genomic_DNA"/>
</dbReference>
<dbReference type="InParanoid" id="E8QZ50"/>
<dbReference type="InterPro" id="IPR015943">
    <property type="entry name" value="WD40/YVTN_repeat-like_dom_sf"/>
</dbReference>
<accession>E8QZ50</accession>
<dbReference type="Proteomes" id="UP000008631">
    <property type="component" value="Chromosome"/>
</dbReference>
<feature type="compositionally biased region" description="Basic and acidic residues" evidence="1">
    <location>
        <begin position="373"/>
        <end position="385"/>
    </location>
</feature>
<evidence type="ECO:0000256" key="1">
    <source>
        <dbReference type="SAM" id="MobiDB-lite"/>
    </source>
</evidence>
<feature type="region of interest" description="Disordered" evidence="1">
    <location>
        <begin position="253"/>
        <end position="302"/>
    </location>
</feature>
<dbReference type="SUPFAM" id="SSF50969">
    <property type="entry name" value="YVTN repeat-like/Quinoprotein amine dehydrogenase"/>
    <property type="match status" value="1"/>
</dbReference>
<name>E8QZ50_ISOPI</name>
<dbReference type="KEGG" id="ipa:Isop_2622"/>
<dbReference type="HOGENOM" id="CLU_362387_0_0_0"/>
<feature type="region of interest" description="Disordered" evidence="1">
    <location>
        <begin position="168"/>
        <end position="225"/>
    </location>
</feature>
<feature type="compositionally biased region" description="Low complexity" evidence="1">
    <location>
        <begin position="347"/>
        <end position="356"/>
    </location>
</feature>
<dbReference type="AlphaFoldDB" id="E8QZ50"/>
<feature type="compositionally biased region" description="Pro residues" evidence="1">
    <location>
        <begin position="473"/>
        <end position="489"/>
    </location>
</feature>
<dbReference type="Gene3D" id="2.130.10.10">
    <property type="entry name" value="YVTN repeat-like/Quinoprotein amine dehydrogenase"/>
    <property type="match status" value="1"/>
</dbReference>
<feature type="compositionally biased region" description="Low complexity" evidence="1">
    <location>
        <begin position="180"/>
        <end position="195"/>
    </location>
</feature>
<dbReference type="STRING" id="575540.Isop_2622"/>
<dbReference type="InterPro" id="IPR011044">
    <property type="entry name" value="Quino_amine_DH_bsu"/>
</dbReference>
<organism evidence="2 3">
    <name type="scientific">Isosphaera pallida (strain ATCC 43644 / DSM 9630 / IS1B)</name>
    <dbReference type="NCBI Taxonomy" id="575540"/>
    <lineage>
        <taxon>Bacteria</taxon>
        <taxon>Pseudomonadati</taxon>
        <taxon>Planctomycetota</taxon>
        <taxon>Planctomycetia</taxon>
        <taxon>Isosphaerales</taxon>
        <taxon>Isosphaeraceae</taxon>
        <taxon>Isosphaera</taxon>
    </lineage>
</organism>
<evidence type="ECO:0008006" key="4">
    <source>
        <dbReference type="Google" id="ProtNLM"/>
    </source>
</evidence>
<proteinExistence type="predicted"/>
<feature type="region of interest" description="Disordered" evidence="1">
    <location>
        <begin position="1"/>
        <end position="25"/>
    </location>
</feature>
<dbReference type="eggNOG" id="COG0457">
    <property type="taxonomic scope" value="Bacteria"/>
</dbReference>
<feature type="region of interest" description="Disordered" evidence="1">
    <location>
        <begin position="332"/>
        <end position="520"/>
    </location>
</feature>
<feature type="compositionally biased region" description="Low complexity" evidence="1">
    <location>
        <begin position="81"/>
        <end position="98"/>
    </location>
</feature>
<reference evidence="2 3" key="2">
    <citation type="journal article" date="2011" name="Stand. Genomic Sci.">
        <title>Complete genome sequence of Isosphaera pallida type strain (IS1B).</title>
        <authorList>
            <consortium name="US DOE Joint Genome Institute (JGI-PGF)"/>
            <person name="Goker M."/>
            <person name="Cleland D."/>
            <person name="Saunders E."/>
            <person name="Lapidus A."/>
            <person name="Nolan M."/>
            <person name="Lucas S."/>
            <person name="Hammon N."/>
            <person name="Deshpande S."/>
            <person name="Cheng J.F."/>
            <person name="Tapia R."/>
            <person name="Han C."/>
            <person name="Goodwin L."/>
            <person name="Pitluck S."/>
            <person name="Liolios K."/>
            <person name="Pagani I."/>
            <person name="Ivanova N."/>
            <person name="Mavromatis K."/>
            <person name="Pati A."/>
            <person name="Chen A."/>
            <person name="Palaniappan K."/>
            <person name="Land M."/>
            <person name="Hauser L."/>
            <person name="Chang Y.J."/>
            <person name="Jeffries C.D."/>
            <person name="Detter J.C."/>
            <person name="Beck B."/>
            <person name="Woyke T."/>
            <person name="Bristow J."/>
            <person name="Eisen J.A."/>
            <person name="Markowitz V."/>
            <person name="Hugenholtz P."/>
            <person name="Kyrpides N.C."/>
            <person name="Klenk H.P."/>
        </authorList>
    </citation>
    <scope>NUCLEOTIDE SEQUENCE [LARGE SCALE GENOMIC DNA]</scope>
    <source>
        <strain evidence="3">ATCC 43644 / DSM 9630 / IS1B</strain>
    </source>
</reference>
<feature type="compositionally biased region" description="Basic and acidic residues" evidence="1">
    <location>
        <begin position="333"/>
        <end position="346"/>
    </location>
</feature>
<keyword evidence="3" id="KW-1185">Reference proteome</keyword>
<gene>
    <name evidence="2" type="ordered locus">Isop_2622</name>
</gene>